<proteinExistence type="predicted"/>
<dbReference type="EMBL" id="AZHX01001940">
    <property type="protein sequence ID" value="ETW98510.1"/>
    <property type="molecule type" value="Genomic_DNA"/>
</dbReference>
<keyword evidence="2" id="KW-1185">Reference proteome</keyword>
<organism evidence="1 2">
    <name type="scientific">Candidatus Entotheonella gemina</name>
    <dbReference type="NCBI Taxonomy" id="1429439"/>
    <lineage>
        <taxon>Bacteria</taxon>
        <taxon>Pseudomonadati</taxon>
        <taxon>Nitrospinota/Tectimicrobiota group</taxon>
        <taxon>Candidatus Tectimicrobiota</taxon>
        <taxon>Candidatus Entotheonellia</taxon>
        <taxon>Candidatus Entotheonellales</taxon>
        <taxon>Candidatus Entotheonellaceae</taxon>
        <taxon>Candidatus Entotheonella</taxon>
    </lineage>
</organism>
<evidence type="ECO:0000313" key="2">
    <source>
        <dbReference type="Proteomes" id="UP000019140"/>
    </source>
</evidence>
<protein>
    <recommendedName>
        <fullName evidence="3">Nucleotidyltransferase family protein</fullName>
    </recommendedName>
</protein>
<dbReference type="AlphaFoldDB" id="W4LLB8"/>
<dbReference type="InterPro" id="IPR039498">
    <property type="entry name" value="NTP_transf_5"/>
</dbReference>
<evidence type="ECO:0000313" key="1">
    <source>
        <dbReference type="EMBL" id="ETW98510.1"/>
    </source>
</evidence>
<gene>
    <name evidence="1" type="ORF">ETSY2_42720</name>
</gene>
<accession>W4LLB8</accession>
<dbReference type="Pfam" id="PF14907">
    <property type="entry name" value="NTP_transf_5"/>
    <property type="match status" value="1"/>
</dbReference>
<sequence>MTPVQPSASPTSLTLAWEKLFSAILRDEPRPDLRDLTAISTAEFLTACTTHGVAPLVYRQIHQDRTLAAWPAALQTALAHQVHLHAAMDALREQELGAVLDGLAQHGVQPLLMKGTPLAYTHYPASDLRPRSDTDMLIDRQDIKAAHQAMLDLGYTPNNAVSGELIMHQRLYTKADAHGVNHVYDIHWKISNPVRFADRVP</sequence>
<reference evidence="1 2" key="1">
    <citation type="journal article" date="2014" name="Nature">
        <title>An environmental bacterial taxon with a large and distinct metabolic repertoire.</title>
        <authorList>
            <person name="Wilson M.C."/>
            <person name="Mori T."/>
            <person name="Ruckert C."/>
            <person name="Uria A.R."/>
            <person name="Helf M.J."/>
            <person name="Takada K."/>
            <person name="Gernert C."/>
            <person name="Steffens U.A."/>
            <person name="Heycke N."/>
            <person name="Schmitt S."/>
            <person name="Rinke C."/>
            <person name="Helfrich E.J."/>
            <person name="Brachmann A.O."/>
            <person name="Gurgui C."/>
            <person name="Wakimoto T."/>
            <person name="Kracht M."/>
            <person name="Crusemann M."/>
            <person name="Hentschel U."/>
            <person name="Abe I."/>
            <person name="Matsunaga S."/>
            <person name="Kalinowski J."/>
            <person name="Takeyama H."/>
            <person name="Piel J."/>
        </authorList>
    </citation>
    <scope>NUCLEOTIDE SEQUENCE [LARGE SCALE GENOMIC DNA]</scope>
    <source>
        <strain evidence="2">TSY2</strain>
    </source>
</reference>
<evidence type="ECO:0008006" key="3">
    <source>
        <dbReference type="Google" id="ProtNLM"/>
    </source>
</evidence>
<dbReference type="HOGENOM" id="CLU_1362890_0_0_7"/>
<name>W4LLB8_9BACT</name>
<feature type="non-terminal residue" evidence="1">
    <location>
        <position position="201"/>
    </location>
</feature>
<comment type="caution">
    <text evidence="1">The sequence shown here is derived from an EMBL/GenBank/DDBJ whole genome shotgun (WGS) entry which is preliminary data.</text>
</comment>
<dbReference type="Proteomes" id="UP000019140">
    <property type="component" value="Unassembled WGS sequence"/>
</dbReference>